<dbReference type="PROSITE" id="PS01081">
    <property type="entry name" value="HTH_TETR_1"/>
    <property type="match status" value="1"/>
</dbReference>
<name>A0A418WJF3_9PROT</name>
<gene>
    <name evidence="5" type="ORF">D3874_24560</name>
</gene>
<dbReference type="Pfam" id="PF00440">
    <property type="entry name" value="TetR_N"/>
    <property type="match status" value="1"/>
</dbReference>
<dbReference type="InterPro" id="IPR023772">
    <property type="entry name" value="DNA-bd_HTH_TetR-type_CS"/>
</dbReference>
<comment type="caution">
    <text evidence="5">The sequence shown here is derived from an EMBL/GenBank/DDBJ whole genome shotgun (WGS) entry which is preliminary data.</text>
</comment>
<feature type="region of interest" description="Disordered" evidence="3">
    <location>
        <begin position="1"/>
        <end position="58"/>
    </location>
</feature>
<evidence type="ECO:0000313" key="6">
    <source>
        <dbReference type="Proteomes" id="UP000284605"/>
    </source>
</evidence>
<dbReference type="Gene3D" id="1.10.357.10">
    <property type="entry name" value="Tetracycline Repressor, domain 2"/>
    <property type="match status" value="1"/>
</dbReference>
<accession>A0A418WJF3</accession>
<feature type="compositionally biased region" description="Low complexity" evidence="3">
    <location>
        <begin position="1"/>
        <end position="14"/>
    </location>
</feature>
<dbReference type="PANTHER" id="PTHR43479:SF11">
    <property type="entry name" value="ACREF_ENVCD OPERON REPRESSOR-RELATED"/>
    <property type="match status" value="1"/>
</dbReference>
<dbReference type="EMBL" id="QYUK01000011">
    <property type="protein sequence ID" value="RJF90173.1"/>
    <property type="molecule type" value="Genomic_DNA"/>
</dbReference>
<evidence type="ECO:0000256" key="1">
    <source>
        <dbReference type="ARBA" id="ARBA00023125"/>
    </source>
</evidence>
<evidence type="ECO:0000313" key="5">
    <source>
        <dbReference type="EMBL" id="RJF90173.1"/>
    </source>
</evidence>
<reference evidence="5 6" key="1">
    <citation type="submission" date="2018-09" db="EMBL/GenBank/DDBJ databases">
        <authorList>
            <person name="Zhu H."/>
        </authorList>
    </citation>
    <scope>NUCLEOTIDE SEQUENCE [LARGE SCALE GENOMIC DNA]</scope>
    <source>
        <strain evidence="5 6">K1W22B-8</strain>
    </source>
</reference>
<dbReference type="SUPFAM" id="SSF46689">
    <property type="entry name" value="Homeodomain-like"/>
    <property type="match status" value="1"/>
</dbReference>
<protein>
    <submittedName>
        <fullName evidence="5">TetR/AcrR family transcriptional regulator</fullName>
    </submittedName>
</protein>
<organism evidence="5 6">
    <name type="scientific">Oleomonas cavernae</name>
    <dbReference type="NCBI Taxonomy" id="2320859"/>
    <lineage>
        <taxon>Bacteria</taxon>
        <taxon>Pseudomonadati</taxon>
        <taxon>Pseudomonadota</taxon>
        <taxon>Alphaproteobacteria</taxon>
        <taxon>Acetobacterales</taxon>
        <taxon>Acetobacteraceae</taxon>
        <taxon>Oleomonas</taxon>
    </lineage>
</organism>
<keyword evidence="6" id="KW-1185">Reference proteome</keyword>
<dbReference type="GO" id="GO:0003677">
    <property type="term" value="F:DNA binding"/>
    <property type="evidence" value="ECO:0007669"/>
    <property type="project" value="UniProtKB-UniRule"/>
</dbReference>
<dbReference type="AlphaFoldDB" id="A0A418WJF3"/>
<evidence type="ECO:0000256" key="2">
    <source>
        <dbReference type="PROSITE-ProRule" id="PRU00335"/>
    </source>
</evidence>
<keyword evidence="1 2" id="KW-0238">DNA-binding</keyword>
<dbReference type="InterPro" id="IPR009057">
    <property type="entry name" value="Homeodomain-like_sf"/>
</dbReference>
<feature type="DNA-binding region" description="H-T-H motif" evidence="2">
    <location>
        <begin position="140"/>
        <end position="159"/>
    </location>
</feature>
<proteinExistence type="predicted"/>
<dbReference type="Proteomes" id="UP000284605">
    <property type="component" value="Unassembled WGS sequence"/>
</dbReference>
<dbReference type="InterPro" id="IPR050624">
    <property type="entry name" value="HTH-type_Tx_Regulator"/>
</dbReference>
<feature type="domain" description="HTH tetR-type" evidence="4">
    <location>
        <begin position="117"/>
        <end position="177"/>
    </location>
</feature>
<dbReference type="PANTHER" id="PTHR43479">
    <property type="entry name" value="ACREF/ENVCD OPERON REPRESSOR-RELATED"/>
    <property type="match status" value="1"/>
</dbReference>
<evidence type="ECO:0000256" key="3">
    <source>
        <dbReference type="SAM" id="MobiDB-lite"/>
    </source>
</evidence>
<dbReference type="InterPro" id="IPR001647">
    <property type="entry name" value="HTH_TetR"/>
</dbReference>
<sequence>MGSSPSHRPSIISSRRPRSRRTGPPIRRSISHTGRETGIKAWTKGGIPSSGKAGTRPGVARRAVAVGGVMTVIGVSWTSIGSCYTETVMQQITYIQLALKSDCRTVMRKKPVQQRSRQMVDRLIEATGQVIAQHGLDAVSTNRVAETAGVNIASLYQYFYDKSELIEALLDKASRDTVRMFNNNLATIDLQMPDTSKLLKIAMTVGLDFLRSNPLYMELINNWHRLPMHRLLDPLELYFQTLARQFFLQHLEDYAFENIQAKLFVLINSALFTMLRYLGKENPLLKEEDVVDALVETIVLSLGAGAVTKASRV</sequence>
<dbReference type="PROSITE" id="PS50977">
    <property type="entry name" value="HTH_TETR_2"/>
    <property type="match status" value="1"/>
</dbReference>
<evidence type="ECO:0000259" key="4">
    <source>
        <dbReference type="PROSITE" id="PS50977"/>
    </source>
</evidence>
<dbReference type="PRINTS" id="PR00455">
    <property type="entry name" value="HTHTETR"/>
</dbReference>